<evidence type="ECO:0000313" key="2">
    <source>
        <dbReference type="EMBL" id="KAB7890718.1"/>
    </source>
</evidence>
<evidence type="ECO:0000313" key="4">
    <source>
        <dbReference type="Proteomes" id="UP000472839"/>
    </source>
</evidence>
<dbReference type="GO" id="GO:0015035">
    <property type="term" value="F:protein-disulfide reductase activity"/>
    <property type="evidence" value="ECO:0007669"/>
    <property type="project" value="InterPro"/>
</dbReference>
<dbReference type="Proteomes" id="UP000461010">
    <property type="component" value="Unassembled WGS sequence"/>
</dbReference>
<dbReference type="EMBL" id="WFKK01000024">
    <property type="protein sequence ID" value="KAB7888515.1"/>
    <property type="molecule type" value="Genomic_DNA"/>
</dbReference>
<evidence type="ECO:0000313" key="3">
    <source>
        <dbReference type="Proteomes" id="UP000461010"/>
    </source>
</evidence>
<evidence type="ECO:0000313" key="1">
    <source>
        <dbReference type="EMBL" id="KAB7888515.1"/>
    </source>
</evidence>
<comment type="caution">
    <text evidence="1">The sequence shown here is derived from an EMBL/GenBank/DDBJ whole genome shotgun (WGS) entry which is preliminary data.</text>
</comment>
<accession>A0A6L4WRW2</accession>
<gene>
    <name evidence="2" type="ORF">GBG18_08255</name>
    <name evidence="1" type="ORF">GBG19_09015</name>
</gene>
<dbReference type="EMBL" id="WFKJ01000022">
    <property type="protein sequence ID" value="KAB7890718.1"/>
    <property type="molecule type" value="Genomic_DNA"/>
</dbReference>
<dbReference type="InterPro" id="IPR007263">
    <property type="entry name" value="DCC1-like"/>
</dbReference>
<name>A0A6L4WRW2_9BACT</name>
<organism evidence="1 4">
    <name type="scientific">Poseidonibacter ostreae</name>
    <dbReference type="NCBI Taxonomy" id="2654171"/>
    <lineage>
        <taxon>Bacteria</taxon>
        <taxon>Pseudomonadati</taxon>
        <taxon>Campylobacterota</taxon>
        <taxon>Epsilonproteobacteria</taxon>
        <taxon>Campylobacterales</taxon>
        <taxon>Arcobacteraceae</taxon>
        <taxon>Poseidonibacter</taxon>
    </lineage>
</organism>
<keyword evidence="3" id="KW-1185">Reference proteome</keyword>
<dbReference type="AlphaFoldDB" id="A0A6L4WRW2"/>
<protein>
    <submittedName>
        <fullName evidence="1">DUF393 domain-containing protein</fullName>
    </submittedName>
</protein>
<reference evidence="3 4" key="1">
    <citation type="submission" date="2019-10" db="EMBL/GenBank/DDBJ databases">
        <title>Poseidonibacter ostreae sp. nov., isolated from the gut of the Ostrea denselamellosa.</title>
        <authorList>
            <person name="Choi A."/>
        </authorList>
    </citation>
    <scope>NUCLEOTIDE SEQUENCE [LARGE SCALE GENOMIC DNA]</scope>
    <source>
        <strain evidence="1 4">SJOD-M-33</strain>
        <strain evidence="2 3">SJOD-M-5</strain>
    </source>
</reference>
<sequence>MKIELFYDKECPFCKFYANYIKLKEKHKLILINVRDSQSIIELEKFRLQGLDINNGFIIRVENNELFQGVDAISFLNNLVKKKIYFPDNYLFRSIIYPIIKSIRKFILIIMGKKYNI</sequence>
<dbReference type="RefSeq" id="WP_152190109.1">
    <property type="nucleotide sequence ID" value="NZ_WFKI01000020.1"/>
</dbReference>
<proteinExistence type="predicted"/>
<dbReference type="Proteomes" id="UP000472839">
    <property type="component" value="Unassembled WGS sequence"/>
</dbReference>
<dbReference type="Pfam" id="PF04134">
    <property type="entry name" value="DCC1-like"/>
    <property type="match status" value="1"/>
</dbReference>